<keyword evidence="2" id="KW-1185">Reference proteome</keyword>
<protein>
    <submittedName>
        <fullName evidence="1">Uncharacterized protein</fullName>
    </submittedName>
</protein>
<evidence type="ECO:0000313" key="2">
    <source>
        <dbReference type="Proteomes" id="UP000588647"/>
    </source>
</evidence>
<dbReference type="AlphaFoldDB" id="A0A7W6H9A7"/>
<name>A0A7W6H9A7_9HYPH</name>
<gene>
    <name evidence="1" type="ORF">GGR03_000047</name>
</gene>
<dbReference type="Proteomes" id="UP000588647">
    <property type="component" value="Unassembled WGS sequence"/>
</dbReference>
<comment type="caution">
    <text evidence="1">The sequence shown here is derived from an EMBL/GenBank/DDBJ whole genome shotgun (WGS) entry which is preliminary data.</text>
</comment>
<organism evidence="1 2">
    <name type="scientific">Aurantimonas endophytica</name>
    <dbReference type="NCBI Taxonomy" id="1522175"/>
    <lineage>
        <taxon>Bacteria</taxon>
        <taxon>Pseudomonadati</taxon>
        <taxon>Pseudomonadota</taxon>
        <taxon>Alphaproteobacteria</taxon>
        <taxon>Hyphomicrobiales</taxon>
        <taxon>Aurantimonadaceae</taxon>
        <taxon>Aurantimonas</taxon>
    </lineage>
</organism>
<accession>A0A7W6H9A7</accession>
<proteinExistence type="predicted"/>
<evidence type="ECO:0000313" key="1">
    <source>
        <dbReference type="EMBL" id="MBB4001000.1"/>
    </source>
</evidence>
<dbReference type="EMBL" id="JACIEM010000001">
    <property type="protein sequence ID" value="MBB4001000.1"/>
    <property type="molecule type" value="Genomic_DNA"/>
</dbReference>
<sequence length="89" mass="10080">MKPTHQSFTISTLGDLVDNGMGIAWACDDCHRDLDLTLSRAIEMWGHDQTYVRWKAPVRCVRCGSRNVSMRIRANTTIKQATGRPFEPS</sequence>
<reference evidence="1 2" key="1">
    <citation type="submission" date="2020-08" db="EMBL/GenBank/DDBJ databases">
        <title>Genomic Encyclopedia of Type Strains, Phase IV (KMG-IV): sequencing the most valuable type-strain genomes for metagenomic binning, comparative biology and taxonomic classification.</title>
        <authorList>
            <person name="Goeker M."/>
        </authorList>
    </citation>
    <scope>NUCLEOTIDE SEQUENCE [LARGE SCALE GENOMIC DNA]</scope>
    <source>
        <strain evidence="1 2">DSM 103570</strain>
    </source>
</reference>